<sequence length="152" mass="15653">MLARLLASFAAGEMSGAVKRLRISAAAYMAAALLALFGAGFLVFAAFILAADRWGAVNAALGFGIAFLAVAGIVLLALKIWTSVQSRRARRRRVSDAGLLAGTAALTLLPSLLARSGKIGGIALPIVAAVGYAIYRENARHSDEDEVGPDGA</sequence>
<organism evidence="2 3">
    <name type="scientific">Nitratireductor indicus C115</name>
    <dbReference type="NCBI Taxonomy" id="1231190"/>
    <lineage>
        <taxon>Bacteria</taxon>
        <taxon>Pseudomonadati</taxon>
        <taxon>Pseudomonadota</taxon>
        <taxon>Alphaproteobacteria</taxon>
        <taxon>Hyphomicrobiales</taxon>
        <taxon>Phyllobacteriaceae</taxon>
        <taxon>Nitratireductor</taxon>
    </lineage>
</organism>
<dbReference type="Proteomes" id="UP000007374">
    <property type="component" value="Unassembled WGS sequence"/>
</dbReference>
<feature type="transmembrane region" description="Helical" evidence="1">
    <location>
        <begin position="119"/>
        <end position="135"/>
    </location>
</feature>
<accession>K2NVV8</accession>
<comment type="caution">
    <text evidence="2">The sequence shown here is derived from an EMBL/GenBank/DDBJ whole genome shotgun (WGS) entry which is preliminary data.</text>
</comment>
<reference evidence="2 3" key="1">
    <citation type="journal article" date="2012" name="J. Bacteriol.">
        <title>Genome Sequence of Nitratireductor indicus Type Strain C115.</title>
        <authorList>
            <person name="Lai Q."/>
            <person name="Li G."/>
            <person name="Yu Z."/>
            <person name="Shao Z."/>
        </authorList>
    </citation>
    <scope>NUCLEOTIDE SEQUENCE [LARGE SCALE GENOMIC DNA]</scope>
    <source>
        <strain evidence="2 3">C115</strain>
    </source>
</reference>
<keyword evidence="1" id="KW-0472">Membrane</keyword>
<dbReference type="STRING" id="721133.SAMN05216176_104144"/>
<dbReference type="AlphaFoldDB" id="K2NVV8"/>
<feature type="transmembrane region" description="Helical" evidence="1">
    <location>
        <begin position="25"/>
        <end position="50"/>
    </location>
</feature>
<keyword evidence="1" id="KW-0812">Transmembrane</keyword>
<proteinExistence type="predicted"/>
<protein>
    <recommendedName>
        <fullName evidence="4">Phage holin family protein</fullName>
    </recommendedName>
</protein>
<feature type="transmembrane region" description="Helical" evidence="1">
    <location>
        <begin position="56"/>
        <end position="82"/>
    </location>
</feature>
<dbReference type="eggNOG" id="ENOG502ZRA4">
    <property type="taxonomic scope" value="Bacteria"/>
</dbReference>
<gene>
    <name evidence="2" type="ORF">NA8A_12915</name>
</gene>
<evidence type="ECO:0000313" key="3">
    <source>
        <dbReference type="Proteomes" id="UP000007374"/>
    </source>
</evidence>
<dbReference type="EMBL" id="AMSI01000008">
    <property type="protein sequence ID" value="EKF41974.1"/>
    <property type="molecule type" value="Genomic_DNA"/>
</dbReference>
<dbReference type="PATRIC" id="fig|1231190.3.peg.2681"/>
<keyword evidence="3" id="KW-1185">Reference proteome</keyword>
<dbReference type="RefSeq" id="WP_009450757.1">
    <property type="nucleotide sequence ID" value="NZ_AMSI01000008.1"/>
</dbReference>
<dbReference type="OrthoDB" id="8031065at2"/>
<evidence type="ECO:0000313" key="2">
    <source>
        <dbReference type="EMBL" id="EKF41974.1"/>
    </source>
</evidence>
<keyword evidence="1" id="KW-1133">Transmembrane helix</keyword>
<feature type="transmembrane region" description="Helical" evidence="1">
    <location>
        <begin position="94"/>
        <end position="113"/>
    </location>
</feature>
<evidence type="ECO:0008006" key="4">
    <source>
        <dbReference type="Google" id="ProtNLM"/>
    </source>
</evidence>
<evidence type="ECO:0000256" key="1">
    <source>
        <dbReference type="SAM" id="Phobius"/>
    </source>
</evidence>
<name>K2NVV8_9HYPH</name>